<protein>
    <recommendedName>
        <fullName evidence="13">Cytochrome b-c1 complex subunit 8</fullName>
    </recommendedName>
</protein>
<keyword evidence="12" id="KW-1185">Reference proteome</keyword>
<keyword evidence="5" id="KW-0812">Transmembrane</keyword>
<evidence type="ECO:0000256" key="6">
    <source>
        <dbReference type="ARBA" id="ARBA00022792"/>
    </source>
</evidence>
<evidence type="ECO:0000256" key="7">
    <source>
        <dbReference type="ARBA" id="ARBA00022982"/>
    </source>
</evidence>
<evidence type="ECO:0000256" key="1">
    <source>
        <dbReference type="ARBA" id="ARBA00004434"/>
    </source>
</evidence>
<evidence type="ECO:0000256" key="8">
    <source>
        <dbReference type="ARBA" id="ARBA00022989"/>
    </source>
</evidence>
<keyword evidence="7" id="KW-0249">Electron transport</keyword>
<dbReference type="GO" id="GO:0005743">
    <property type="term" value="C:mitochondrial inner membrane"/>
    <property type="evidence" value="ECO:0007669"/>
    <property type="project" value="UniProtKB-SubCell"/>
</dbReference>
<dbReference type="InterPro" id="IPR020101">
    <property type="entry name" value="Cyt_b-c1_8-plants"/>
</dbReference>
<proteinExistence type="inferred from homology"/>
<evidence type="ECO:0000256" key="5">
    <source>
        <dbReference type="ARBA" id="ARBA00022692"/>
    </source>
</evidence>
<keyword evidence="6" id="KW-0999">Mitochondrion inner membrane</keyword>
<evidence type="ECO:0000256" key="3">
    <source>
        <dbReference type="ARBA" id="ARBA00022448"/>
    </source>
</evidence>
<evidence type="ECO:0000313" key="12">
    <source>
        <dbReference type="Proteomes" id="UP000077202"/>
    </source>
</evidence>
<keyword evidence="8" id="KW-1133">Transmembrane helix</keyword>
<sequence>MGKGYKLKEVVYTLSPFEHKIMTTFWSQFAYKTKKRISENWVNTLTLVCPVAGTYMYANSAVEKEKHHHRMSLVSLHVSWMQLMSRCFVLQYPCMVQINVCSLECAFTIFCFFHRMSLDVMTVWLIGTHGSYKKSLHLAFDPFQCSAFQTIFDKSALQEKKVLDPKIVLLLYLLLTEASNLIPTANVSEKVYCFVLLY</sequence>
<dbReference type="InterPro" id="IPR036642">
    <property type="entry name" value="Cyt_bc1_su8_sf"/>
</dbReference>
<comment type="subcellular location">
    <subcellularLocation>
        <location evidence="1">Mitochondrion inner membrane</location>
        <topology evidence="1">Single-pass membrane protein</topology>
    </subcellularLocation>
</comment>
<gene>
    <name evidence="11" type="ORF">AXG93_4620s2240</name>
</gene>
<name>A0A176VX65_MARPO</name>
<evidence type="ECO:0000256" key="4">
    <source>
        <dbReference type="ARBA" id="ARBA00022660"/>
    </source>
</evidence>
<evidence type="ECO:0000256" key="10">
    <source>
        <dbReference type="ARBA" id="ARBA00023136"/>
    </source>
</evidence>
<dbReference type="Proteomes" id="UP000077202">
    <property type="component" value="Unassembled WGS sequence"/>
</dbReference>
<dbReference type="Pfam" id="PF10890">
    <property type="entry name" value="Cyt_b-c1_8"/>
    <property type="match status" value="1"/>
</dbReference>
<comment type="caution">
    <text evidence="11">The sequence shown here is derived from an EMBL/GenBank/DDBJ whole genome shotgun (WGS) entry which is preliminary data.</text>
</comment>
<dbReference type="EMBL" id="LVLJ01002341">
    <property type="protein sequence ID" value="OAE25409.1"/>
    <property type="molecule type" value="Genomic_DNA"/>
</dbReference>
<evidence type="ECO:0008006" key="13">
    <source>
        <dbReference type="Google" id="ProtNLM"/>
    </source>
</evidence>
<accession>A0A176VX65</accession>
<keyword evidence="4" id="KW-0679">Respiratory chain</keyword>
<comment type="similarity">
    <text evidence="2">Belongs to the UQCRQ/QCR8 family.</text>
</comment>
<dbReference type="PANTHER" id="PTHR34559:SF1">
    <property type="entry name" value="OS06G0175900 PROTEIN"/>
    <property type="match status" value="1"/>
</dbReference>
<dbReference type="SUPFAM" id="SSF81508">
    <property type="entry name" value="Ubiquinone-binding protein QP-C of cytochrome bc1 complex (Ubiquinol-cytochrome c reductase)"/>
    <property type="match status" value="1"/>
</dbReference>
<dbReference type="AlphaFoldDB" id="A0A176VX65"/>
<dbReference type="GO" id="GO:0006122">
    <property type="term" value="P:mitochondrial electron transport, ubiquinol to cytochrome c"/>
    <property type="evidence" value="ECO:0007669"/>
    <property type="project" value="InterPro"/>
</dbReference>
<reference evidence="11" key="1">
    <citation type="submission" date="2016-03" db="EMBL/GenBank/DDBJ databases">
        <title>Mechanisms controlling the formation of the plant cell surface in tip-growing cells are functionally conserved among land plants.</title>
        <authorList>
            <person name="Honkanen S."/>
            <person name="Jones V.A."/>
            <person name="Morieri G."/>
            <person name="Champion C."/>
            <person name="Hetherington A.J."/>
            <person name="Kelly S."/>
            <person name="Saint-Marcoux D."/>
            <person name="Proust H."/>
            <person name="Prescott H."/>
            <person name="Dolan L."/>
        </authorList>
    </citation>
    <scope>NUCLEOTIDE SEQUENCE [LARGE SCALE GENOMIC DNA]</scope>
    <source>
        <tissue evidence="11">Whole gametophyte</tissue>
    </source>
</reference>
<keyword evidence="10" id="KW-0472">Membrane</keyword>
<evidence type="ECO:0000256" key="2">
    <source>
        <dbReference type="ARBA" id="ARBA00007668"/>
    </source>
</evidence>
<dbReference type="Gene3D" id="1.20.5.210">
    <property type="entry name" value="Cytochrome b-c1 complex subunit 8"/>
    <property type="match status" value="1"/>
</dbReference>
<dbReference type="PANTHER" id="PTHR34559">
    <property type="entry name" value="CYTOCHROME B-C1 COMPLEX SUBUNIT 8"/>
    <property type="match status" value="1"/>
</dbReference>
<keyword evidence="9" id="KW-0496">Mitochondrion</keyword>
<keyword evidence="3" id="KW-0813">Transport</keyword>
<dbReference type="GO" id="GO:0045275">
    <property type="term" value="C:respiratory chain complex III"/>
    <property type="evidence" value="ECO:0007669"/>
    <property type="project" value="InterPro"/>
</dbReference>
<evidence type="ECO:0000313" key="11">
    <source>
        <dbReference type="EMBL" id="OAE25409.1"/>
    </source>
</evidence>
<organism evidence="11 12">
    <name type="scientific">Marchantia polymorpha subsp. ruderalis</name>
    <dbReference type="NCBI Taxonomy" id="1480154"/>
    <lineage>
        <taxon>Eukaryota</taxon>
        <taxon>Viridiplantae</taxon>
        <taxon>Streptophyta</taxon>
        <taxon>Embryophyta</taxon>
        <taxon>Marchantiophyta</taxon>
        <taxon>Marchantiopsida</taxon>
        <taxon>Marchantiidae</taxon>
        <taxon>Marchantiales</taxon>
        <taxon>Marchantiaceae</taxon>
        <taxon>Marchantia</taxon>
    </lineage>
</organism>
<evidence type="ECO:0000256" key="9">
    <source>
        <dbReference type="ARBA" id="ARBA00023128"/>
    </source>
</evidence>